<evidence type="ECO:0000313" key="5">
    <source>
        <dbReference type="Proteomes" id="UP000030711"/>
    </source>
</evidence>
<evidence type="ECO:0000313" key="4">
    <source>
        <dbReference type="EMBL" id="KAK2631321.1"/>
    </source>
</evidence>
<dbReference type="PROSITE" id="PS00646">
    <property type="entry name" value="RIBOSOMAL_S13_1"/>
    <property type="match status" value="1"/>
</dbReference>
<evidence type="ECO:0000256" key="1">
    <source>
        <dbReference type="ARBA" id="ARBA00008080"/>
    </source>
</evidence>
<protein>
    <recommendedName>
        <fullName evidence="6">Ribosomal protein S13</fullName>
    </recommendedName>
</protein>
<dbReference type="EMBL" id="MU850149">
    <property type="protein sequence ID" value="KAK2631321.1"/>
    <property type="molecule type" value="Genomic_DNA"/>
</dbReference>
<reference evidence="4 5" key="1">
    <citation type="journal article" date="2014" name="Nature">
        <title>The genome of Eucalyptus grandis.</title>
        <authorList>
            <person name="Myburg A.A."/>
            <person name="Grattapaglia D."/>
            <person name="Tuskan G.A."/>
            <person name="Hellsten U."/>
            <person name="Hayes R.D."/>
            <person name="Grimwood J."/>
            <person name="Jenkins J."/>
            <person name="Lindquist E."/>
            <person name="Tice H."/>
            <person name="Bauer D."/>
            <person name="Goodstein D.M."/>
            <person name="Dubchak I."/>
            <person name="Poliakov A."/>
            <person name="Mizrachi E."/>
            <person name="Kullan A.R."/>
            <person name="Hussey S.G."/>
            <person name="Pinard D."/>
            <person name="van der Merwe K."/>
            <person name="Singh P."/>
            <person name="van Jaarsveld I."/>
            <person name="Silva-Junior O.B."/>
            <person name="Togawa R.C."/>
            <person name="Pappas M.R."/>
            <person name="Faria D.A."/>
            <person name="Sansaloni C.P."/>
            <person name="Petroli C.D."/>
            <person name="Yang X."/>
            <person name="Ranjan P."/>
            <person name="Tschaplinski T.J."/>
            <person name="Ye C.Y."/>
            <person name="Li T."/>
            <person name="Sterck L."/>
            <person name="Vanneste K."/>
            <person name="Murat F."/>
            <person name="Soler M."/>
            <person name="Clemente H.S."/>
            <person name="Saidi N."/>
            <person name="Cassan-Wang H."/>
            <person name="Dunand C."/>
            <person name="Hefer C.A."/>
            <person name="Bornberg-Bauer E."/>
            <person name="Kersting A.R."/>
            <person name="Vining K."/>
            <person name="Amarasinghe V."/>
            <person name="Ranik M."/>
            <person name="Naithani S."/>
            <person name="Elser J."/>
            <person name="Boyd A.E."/>
            <person name="Liston A."/>
            <person name="Spatafora J.W."/>
            <person name="Dharmwardhana P."/>
            <person name="Raja R."/>
            <person name="Sullivan C."/>
            <person name="Romanel E."/>
            <person name="Alves-Ferreira M."/>
            <person name="Kulheim C."/>
            <person name="Foley W."/>
            <person name="Carocha V."/>
            <person name="Paiva J."/>
            <person name="Kudrna D."/>
            <person name="Brommonschenkel S.H."/>
            <person name="Pasquali G."/>
            <person name="Byrne M."/>
            <person name="Rigault P."/>
            <person name="Tibbits J."/>
            <person name="Spokevicius A."/>
            <person name="Jones R.C."/>
            <person name="Steane D.A."/>
            <person name="Vaillancourt R.E."/>
            <person name="Potts B.M."/>
            <person name="Joubert F."/>
            <person name="Barry K."/>
            <person name="Pappas G.J."/>
            <person name="Strauss S.H."/>
            <person name="Jaiswal P."/>
            <person name="Grima-Pettenati J."/>
            <person name="Salse J."/>
            <person name="Van de Peer Y."/>
            <person name="Rokhsar D.S."/>
            <person name="Schmutz J."/>
        </authorList>
    </citation>
    <scope>NUCLEOTIDE SEQUENCE [LARGE SCALE GENOMIC DNA]</scope>
    <source>
        <strain evidence="5">cv. BRASUZ1</strain>
        <tissue evidence="4">Leaf extractions</tissue>
    </source>
</reference>
<dbReference type="InterPro" id="IPR010979">
    <property type="entry name" value="Ribosomal_uS13-like_H2TH"/>
</dbReference>
<proteinExistence type="inferred from homology"/>
<keyword evidence="2" id="KW-0689">Ribosomal protein</keyword>
<keyword evidence="3" id="KW-0687">Ribonucleoprotein</keyword>
<dbReference type="GO" id="GO:0006412">
    <property type="term" value="P:translation"/>
    <property type="evidence" value="ECO:0007669"/>
    <property type="project" value="InterPro"/>
</dbReference>
<dbReference type="InterPro" id="IPR027437">
    <property type="entry name" value="Rbsml_uS13_C"/>
</dbReference>
<dbReference type="Proteomes" id="UP000030711">
    <property type="component" value="Unassembled WGS sequence"/>
</dbReference>
<dbReference type="GO" id="GO:0003723">
    <property type="term" value="F:RNA binding"/>
    <property type="evidence" value="ECO:0007669"/>
    <property type="project" value="InterPro"/>
</dbReference>
<name>A0AAD9WGZ0_EUCGR</name>
<organism evidence="4 5">
    <name type="scientific">Eucalyptus grandis</name>
    <name type="common">Flooded gum</name>
    <dbReference type="NCBI Taxonomy" id="71139"/>
    <lineage>
        <taxon>Eukaryota</taxon>
        <taxon>Viridiplantae</taxon>
        <taxon>Streptophyta</taxon>
        <taxon>Embryophyta</taxon>
        <taxon>Tracheophyta</taxon>
        <taxon>Spermatophyta</taxon>
        <taxon>Magnoliopsida</taxon>
        <taxon>eudicotyledons</taxon>
        <taxon>Gunneridae</taxon>
        <taxon>Pentapetalae</taxon>
        <taxon>rosids</taxon>
        <taxon>malvids</taxon>
        <taxon>Myrtales</taxon>
        <taxon>Myrtaceae</taxon>
        <taxon>Myrtoideae</taxon>
        <taxon>Eucalypteae</taxon>
        <taxon>Eucalyptus</taxon>
    </lineage>
</organism>
<evidence type="ECO:0000256" key="3">
    <source>
        <dbReference type="ARBA" id="ARBA00023274"/>
    </source>
</evidence>
<dbReference type="Gene3D" id="4.10.910.10">
    <property type="entry name" value="30s ribosomal protein s13, domain 2"/>
    <property type="match status" value="1"/>
</dbReference>
<dbReference type="KEGG" id="egr:104431438"/>
<comment type="caution">
    <text evidence="4">The sequence shown here is derived from an EMBL/GenBank/DDBJ whole genome shotgun (WGS) entry which is preliminary data.</text>
</comment>
<dbReference type="GO" id="GO:0003735">
    <property type="term" value="F:structural constituent of ribosome"/>
    <property type="evidence" value="ECO:0007669"/>
    <property type="project" value="InterPro"/>
</dbReference>
<dbReference type="Gene3D" id="1.10.8.50">
    <property type="match status" value="1"/>
</dbReference>
<dbReference type="PANTHER" id="PTHR10871:SF28">
    <property type="entry name" value="SMALL RIBOSOMAL SUBUNIT PROTEIN US13M"/>
    <property type="match status" value="1"/>
</dbReference>
<gene>
    <name evidence="4" type="ORF">EUGRSUZ_L03087</name>
</gene>
<dbReference type="GO" id="GO:1990904">
    <property type="term" value="C:ribonucleoprotein complex"/>
    <property type="evidence" value="ECO:0007669"/>
    <property type="project" value="UniProtKB-KW"/>
</dbReference>
<comment type="similarity">
    <text evidence="1">Belongs to the universal ribosomal protein uS13 family.</text>
</comment>
<dbReference type="InterPro" id="IPR001892">
    <property type="entry name" value="Ribosomal_uS13"/>
</dbReference>
<dbReference type="InterPro" id="IPR018269">
    <property type="entry name" value="Ribosomal_uS13_CS"/>
</dbReference>
<dbReference type="PROSITE" id="PS50159">
    <property type="entry name" value="RIBOSOMAL_S13_2"/>
    <property type="match status" value="1"/>
</dbReference>
<accession>A0AAD9WGZ0</accession>
<evidence type="ECO:0000256" key="2">
    <source>
        <dbReference type="ARBA" id="ARBA00022980"/>
    </source>
</evidence>
<sequence>MFALRASARRSADAGRRLLQSTQGVRGIRIGNTEVPDDKRLTYSLQRIKGIGRSTARQMLCELQIENKPTGELSGIELESLRNEVLNYDIGHNLDKENASCIKRLVDIKSYRGIRHIDGLPCRGQRTRTNAHTRKNRGTPFAAFKMTSHR</sequence>
<keyword evidence="5" id="KW-1185">Reference proteome</keyword>
<dbReference type="AlphaFoldDB" id="A0AAD9WGZ0"/>
<dbReference type="GO" id="GO:0005840">
    <property type="term" value="C:ribosome"/>
    <property type="evidence" value="ECO:0007669"/>
    <property type="project" value="UniProtKB-KW"/>
</dbReference>
<evidence type="ECO:0008006" key="6">
    <source>
        <dbReference type="Google" id="ProtNLM"/>
    </source>
</evidence>
<dbReference type="SUPFAM" id="SSF46946">
    <property type="entry name" value="S13-like H2TH domain"/>
    <property type="match status" value="1"/>
</dbReference>
<dbReference type="HAMAP" id="MF_01315">
    <property type="entry name" value="Ribosomal_uS13"/>
    <property type="match status" value="1"/>
</dbReference>
<dbReference type="PANTHER" id="PTHR10871">
    <property type="entry name" value="30S RIBOSOMAL PROTEIN S13/40S RIBOSOMAL PROTEIN S18"/>
    <property type="match status" value="1"/>
</dbReference>
<dbReference type="Pfam" id="PF00416">
    <property type="entry name" value="Ribosomal_S13"/>
    <property type="match status" value="1"/>
</dbReference>